<dbReference type="GO" id="GO:0044027">
    <property type="term" value="P:negative regulation of gene expression via chromosomal CpG island methylation"/>
    <property type="evidence" value="ECO:0007669"/>
    <property type="project" value="TreeGrafter"/>
</dbReference>
<sequence length="480" mass="55185">MLNPQAQKRPPEGAGAANKRSKYGFTTAEVSKLSALDDGHALTEWRKTMMQYVRDEEEERQKKTEEAEERQTTEDQLAAERQAGEQRARLQMAQEKQVAHVRTEKETLSPVAKRAQPKEKVTSHGLSEKRRGKRPQMTEDVQSPVTEDPTSLFLPKNGPPEWYIKANFSKAEAKKLNSSQPVKAMEALKDCLRRCLNTKTAKVFDELRDHVHKAEFLNMTAFALKKTFVFDTPDTPKDDLKGLRRIFGDDIFPWDLQEDAKQLYIRWWYARLEPNLLRGLRKSRITHKEGWRNNDSIDPDYKKPTAKYHGQGNLVMGQWWPTQLCTVRDGAHGSAQGGIFGEKEAGGYSIVLSGGAGYEDEDHGDWILYSGTEGKDMVVSEATTRLIESCDATNKPVRVIRSMNLKKPNKYRPEVGYRYDGLYEVVSYELRNKFKATYRFRLERCPGQNPIRYKGKEARPTYWEKEEYAKLKLDAKFSGM</sequence>
<name>A0A6A5WEU4_9PLEO</name>
<feature type="domain" description="YDG" evidence="4">
    <location>
        <begin position="309"/>
        <end position="444"/>
    </location>
</feature>
<dbReference type="GO" id="GO:0005634">
    <property type="term" value="C:nucleus"/>
    <property type="evidence" value="ECO:0007669"/>
    <property type="project" value="UniProtKB-SubCell"/>
</dbReference>
<feature type="compositionally biased region" description="Polar residues" evidence="3">
    <location>
        <begin position="139"/>
        <end position="149"/>
    </location>
</feature>
<dbReference type="PROSITE" id="PS51015">
    <property type="entry name" value="YDG"/>
    <property type="match status" value="1"/>
</dbReference>
<dbReference type="SUPFAM" id="SSF88697">
    <property type="entry name" value="PUA domain-like"/>
    <property type="match status" value="1"/>
</dbReference>
<dbReference type="Pfam" id="PF02182">
    <property type="entry name" value="SAD_SRA"/>
    <property type="match status" value="1"/>
</dbReference>
<comment type="subcellular location">
    <subcellularLocation>
        <location evidence="2">Nucleus</location>
    </subcellularLocation>
</comment>
<dbReference type="InterPro" id="IPR045134">
    <property type="entry name" value="UHRF1/2-like"/>
</dbReference>
<feature type="region of interest" description="Disordered" evidence="3">
    <location>
        <begin position="53"/>
        <end position="156"/>
    </location>
</feature>
<evidence type="ECO:0000256" key="1">
    <source>
        <dbReference type="ARBA" id="ARBA00023242"/>
    </source>
</evidence>
<feature type="compositionally biased region" description="Basic and acidic residues" evidence="3">
    <location>
        <begin position="59"/>
        <end position="73"/>
    </location>
</feature>
<evidence type="ECO:0000256" key="3">
    <source>
        <dbReference type="SAM" id="MobiDB-lite"/>
    </source>
</evidence>
<dbReference type="EMBL" id="ML977602">
    <property type="protein sequence ID" value="KAF1998661.1"/>
    <property type="molecule type" value="Genomic_DNA"/>
</dbReference>
<feature type="region of interest" description="Disordered" evidence="3">
    <location>
        <begin position="1"/>
        <end position="23"/>
    </location>
</feature>
<dbReference type="InterPro" id="IPR036987">
    <property type="entry name" value="SRA-YDG_sf"/>
</dbReference>
<protein>
    <recommendedName>
        <fullName evidence="4">YDG domain-containing protein</fullName>
    </recommendedName>
</protein>
<keyword evidence="6" id="KW-1185">Reference proteome</keyword>
<organism evidence="5 6">
    <name type="scientific">Amniculicola lignicola CBS 123094</name>
    <dbReference type="NCBI Taxonomy" id="1392246"/>
    <lineage>
        <taxon>Eukaryota</taxon>
        <taxon>Fungi</taxon>
        <taxon>Dikarya</taxon>
        <taxon>Ascomycota</taxon>
        <taxon>Pezizomycotina</taxon>
        <taxon>Dothideomycetes</taxon>
        <taxon>Pleosporomycetidae</taxon>
        <taxon>Pleosporales</taxon>
        <taxon>Amniculicolaceae</taxon>
        <taxon>Amniculicola</taxon>
    </lineage>
</organism>
<dbReference type="Proteomes" id="UP000799779">
    <property type="component" value="Unassembled WGS sequence"/>
</dbReference>
<proteinExistence type="predicted"/>
<dbReference type="SMART" id="SM00466">
    <property type="entry name" value="SRA"/>
    <property type="match status" value="1"/>
</dbReference>
<evidence type="ECO:0000313" key="6">
    <source>
        <dbReference type="Proteomes" id="UP000799779"/>
    </source>
</evidence>
<accession>A0A6A5WEU4</accession>
<dbReference type="AlphaFoldDB" id="A0A6A5WEU4"/>
<dbReference type="PANTHER" id="PTHR14140">
    <property type="entry name" value="E3 UBIQUITIN-PROTEIN LIGASE UHRF-RELATED"/>
    <property type="match status" value="1"/>
</dbReference>
<dbReference type="InterPro" id="IPR003105">
    <property type="entry name" value="SRA_YDG"/>
</dbReference>
<dbReference type="Gene3D" id="2.30.280.10">
    <property type="entry name" value="SRA-YDG"/>
    <property type="match status" value="1"/>
</dbReference>
<dbReference type="OrthoDB" id="2270193at2759"/>
<evidence type="ECO:0000259" key="4">
    <source>
        <dbReference type="PROSITE" id="PS51015"/>
    </source>
</evidence>
<gene>
    <name evidence="5" type="ORF">P154DRAFT_523942</name>
</gene>
<dbReference type="PANTHER" id="PTHR14140:SF27">
    <property type="entry name" value="OS04G0289800 PROTEIN"/>
    <property type="match status" value="1"/>
</dbReference>
<dbReference type="GO" id="GO:0061630">
    <property type="term" value="F:ubiquitin protein ligase activity"/>
    <property type="evidence" value="ECO:0007669"/>
    <property type="project" value="TreeGrafter"/>
</dbReference>
<feature type="compositionally biased region" description="Basic and acidic residues" evidence="3">
    <location>
        <begin position="97"/>
        <end position="107"/>
    </location>
</feature>
<evidence type="ECO:0000256" key="2">
    <source>
        <dbReference type="PROSITE-ProRule" id="PRU00358"/>
    </source>
</evidence>
<dbReference type="InterPro" id="IPR015947">
    <property type="entry name" value="PUA-like_sf"/>
</dbReference>
<evidence type="ECO:0000313" key="5">
    <source>
        <dbReference type="EMBL" id="KAF1998661.1"/>
    </source>
</evidence>
<reference evidence="5" key="1">
    <citation type="journal article" date="2020" name="Stud. Mycol.">
        <title>101 Dothideomycetes genomes: a test case for predicting lifestyles and emergence of pathogens.</title>
        <authorList>
            <person name="Haridas S."/>
            <person name="Albert R."/>
            <person name="Binder M."/>
            <person name="Bloem J."/>
            <person name="Labutti K."/>
            <person name="Salamov A."/>
            <person name="Andreopoulos B."/>
            <person name="Baker S."/>
            <person name="Barry K."/>
            <person name="Bills G."/>
            <person name="Bluhm B."/>
            <person name="Cannon C."/>
            <person name="Castanera R."/>
            <person name="Culley D."/>
            <person name="Daum C."/>
            <person name="Ezra D."/>
            <person name="Gonzalez J."/>
            <person name="Henrissat B."/>
            <person name="Kuo A."/>
            <person name="Liang C."/>
            <person name="Lipzen A."/>
            <person name="Lutzoni F."/>
            <person name="Magnuson J."/>
            <person name="Mondo S."/>
            <person name="Nolan M."/>
            <person name="Ohm R."/>
            <person name="Pangilinan J."/>
            <person name="Park H.-J."/>
            <person name="Ramirez L."/>
            <person name="Alfaro M."/>
            <person name="Sun H."/>
            <person name="Tritt A."/>
            <person name="Yoshinaga Y."/>
            <person name="Zwiers L.-H."/>
            <person name="Turgeon B."/>
            <person name="Goodwin S."/>
            <person name="Spatafora J."/>
            <person name="Crous P."/>
            <person name="Grigoriev I."/>
        </authorList>
    </citation>
    <scope>NUCLEOTIDE SEQUENCE</scope>
    <source>
        <strain evidence="5">CBS 123094</strain>
    </source>
</reference>
<feature type="compositionally biased region" description="Basic and acidic residues" evidence="3">
    <location>
        <begin position="116"/>
        <end position="129"/>
    </location>
</feature>
<dbReference type="GO" id="GO:0016567">
    <property type="term" value="P:protein ubiquitination"/>
    <property type="evidence" value="ECO:0007669"/>
    <property type="project" value="TreeGrafter"/>
</dbReference>
<keyword evidence="1 2" id="KW-0539">Nucleus</keyword>